<dbReference type="PANTHER" id="PTHR46494">
    <property type="entry name" value="CORA FAMILY METAL ION TRANSPORTER (EUROFUNG)"/>
    <property type="match status" value="1"/>
</dbReference>
<dbReference type="InterPro" id="IPR002523">
    <property type="entry name" value="MgTranspt_CorA/ZnTranspt_ZntB"/>
</dbReference>
<dbReference type="RefSeq" id="WP_242163484.1">
    <property type="nucleotide sequence ID" value="NZ_JAJMLW010000001.1"/>
</dbReference>
<keyword evidence="7 8" id="KW-0472">Membrane</keyword>
<evidence type="ECO:0000256" key="6">
    <source>
        <dbReference type="ARBA" id="ARBA00022989"/>
    </source>
</evidence>
<protein>
    <submittedName>
        <fullName evidence="9">Magnesium transporter CorA</fullName>
    </submittedName>
</protein>
<name>A0ABS9WET9_9ACTN</name>
<keyword evidence="5 8" id="KW-0812">Transmembrane</keyword>
<evidence type="ECO:0000256" key="2">
    <source>
        <dbReference type="ARBA" id="ARBA00009765"/>
    </source>
</evidence>
<reference evidence="9" key="1">
    <citation type="submission" date="2021-11" db="EMBL/GenBank/DDBJ databases">
        <title>A Novel Adlercreutzia Species, isolated from a Allomyrina dichotoma larva feces.</title>
        <authorList>
            <person name="Suh M.K."/>
        </authorList>
    </citation>
    <scope>NUCLEOTIDE SEQUENCE</scope>
    <source>
        <strain evidence="9">JBNU-10</strain>
    </source>
</reference>
<evidence type="ECO:0000256" key="7">
    <source>
        <dbReference type="ARBA" id="ARBA00023136"/>
    </source>
</evidence>
<evidence type="ECO:0000313" key="9">
    <source>
        <dbReference type="EMBL" id="MCI2241377.1"/>
    </source>
</evidence>
<dbReference type="InterPro" id="IPR045863">
    <property type="entry name" value="CorA_TM1_TM2"/>
</dbReference>
<feature type="transmembrane region" description="Helical" evidence="8">
    <location>
        <begin position="246"/>
        <end position="267"/>
    </location>
</feature>
<sequence length="307" mass="34229">MAVRYELRDKMAEVSADEAKRSDVPVVEVITSDAFRTLTGIERDGVEALRSLEASETSFVEVYPGFLVGSFAVPDKADPTGDPALFSFYLEDEHLIFIEDGTVAEAILASIAKSGVMRTMGTAHCLYLFFKTLLVDDLAYLGRLEDTMEDAEEAMIERGADITTSMIMAYRRASSRLGTYYQQVAAMAAIIADDENKLMEPADARAFTRVSNLADRLANRAEIIKEYGIQLHELHQTRIDLKQNSIMQTFTIVTVLFAPLTLVTGWFGMNLTVLPGVDWPWMAAALIALAVVTTSGFLIYFRRRHWL</sequence>
<evidence type="ECO:0000256" key="3">
    <source>
        <dbReference type="ARBA" id="ARBA00022448"/>
    </source>
</evidence>
<accession>A0ABS9WET9</accession>
<dbReference type="Pfam" id="PF01544">
    <property type="entry name" value="CorA"/>
    <property type="match status" value="1"/>
</dbReference>
<proteinExistence type="inferred from homology"/>
<evidence type="ECO:0000256" key="1">
    <source>
        <dbReference type="ARBA" id="ARBA00004651"/>
    </source>
</evidence>
<keyword evidence="4" id="KW-1003">Cell membrane</keyword>
<feature type="transmembrane region" description="Helical" evidence="8">
    <location>
        <begin position="279"/>
        <end position="301"/>
    </location>
</feature>
<keyword evidence="6 8" id="KW-1133">Transmembrane helix</keyword>
<evidence type="ECO:0000313" key="10">
    <source>
        <dbReference type="Proteomes" id="UP001430755"/>
    </source>
</evidence>
<dbReference type="Proteomes" id="UP001430755">
    <property type="component" value="Unassembled WGS sequence"/>
</dbReference>
<comment type="subcellular location">
    <subcellularLocation>
        <location evidence="1">Cell membrane</location>
        <topology evidence="1">Multi-pass membrane protein</topology>
    </subcellularLocation>
</comment>
<dbReference type="Gene3D" id="1.20.58.340">
    <property type="entry name" value="Magnesium transport protein CorA, transmembrane region"/>
    <property type="match status" value="2"/>
</dbReference>
<organism evidence="9 10">
    <name type="scientific">Adlercreutzia faecimuris</name>
    <dbReference type="NCBI Taxonomy" id="2897341"/>
    <lineage>
        <taxon>Bacteria</taxon>
        <taxon>Bacillati</taxon>
        <taxon>Actinomycetota</taxon>
        <taxon>Coriobacteriia</taxon>
        <taxon>Eggerthellales</taxon>
        <taxon>Eggerthellaceae</taxon>
        <taxon>Adlercreutzia</taxon>
    </lineage>
</organism>
<keyword evidence="3" id="KW-0813">Transport</keyword>
<keyword evidence="10" id="KW-1185">Reference proteome</keyword>
<dbReference type="SUPFAM" id="SSF144083">
    <property type="entry name" value="Magnesium transport protein CorA, transmembrane region"/>
    <property type="match status" value="1"/>
</dbReference>
<gene>
    <name evidence="9" type="ORF">LPT13_03295</name>
</gene>
<comment type="caution">
    <text evidence="9">The sequence shown here is derived from an EMBL/GenBank/DDBJ whole genome shotgun (WGS) entry which is preliminary data.</text>
</comment>
<evidence type="ECO:0000256" key="8">
    <source>
        <dbReference type="SAM" id="Phobius"/>
    </source>
</evidence>
<dbReference type="EMBL" id="JAJMLW010000001">
    <property type="protein sequence ID" value="MCI2241377.1"/>
    <property type="molecule type" value="Genomic_DNA"/>
</dbReference>
<dbReference type="SUPFAM" id="SSF143865">
    <property type="entry name" value="CorA soluble domain-like"/>
    <property type="match status" value="1"/>
</dbReference>
<dbReference type="PANTHER" id="PTHR46494:SF1">
    <property type="entry name" value="CORA FAMILY METAL ION TRANSPORTER (EUROFUNG)"/>
    <property type="match status" value="1"/>
</dbReference>
<evidence type="ECO:0000256" key="4">
    <source>
        <dbReference type="ARBA" id="ARBA00022475"/>
    </source>
</evidence>
<evidence type="ECO:0000256" key="5">
    <source>
        <dbReference type="ARBA" id="ARBA00022692"/>
    </source>
</evidence>
<dbReference type="InterPro" id="IPR045861">
    <property type="entry name" value="CorA_cytoplasmic_dom"/>
</dbReference>
<comment type="similarity">
    <text evidence="2">Belongs to the CorA metal ion transporter (MIT) (TC 1.A.35) family.</text>
</comment>